<comment type="caution">
    <text evidence="5">The sequence shown here is derived from an EMBL/GenBank/DDBJ whole genome shotgun (WGS) entry which is preliminary data.</text>
</comment>
<evidence type="ECO:0000313" key="6">
    <source>
        <dbReference type="Proteomes" id="UP000775547"/>
    </source>
</evidence>
<dbReference type="InterPro" id="IPR032567">
    <property type="entry name" value="RTL1-rel"/>
</dbReference>
<evidence type="ECO:0000259" key="4">
    <source>
        <dbReference type="PROSITE" id="PS50158"/>
    </source>
</evidence>
<keyword evidence="2" id="KW-0863">Zinc-finger</keyword>
<accession>A0A9P7G357</accession>
<dbReference type="PANTHER" id="PTHR15503:SF22">
    <property type="entry name" value="TRANSPOSON TY3-I GAG POLYPROTEIN"/>
    <property type="match status" value="1"/>
</dbReference>
<feature type="compositionally biased region" description="Polar residues" evidence="3">
    <location>
        <begin position="243"/>
        <end position="262"/>
    </location>
</feature>
<sequence length="333" mass="37969">MHIRMMDDNDEGEYEYPQGNSPSLNPFTPSRPTLAHSPIGLQTPARLRMADREPERERFKGAADPGTFDGTRTKFAEWRTCTQAWIRVQDNWSKQKVAIAIWTRLQGGRAGQYGMAQLQKCMNAEDADPDAKPWPTTKVLFEELTAQFKVVLERDYALQKIENLKQGSMKIDDFLVEFKALATKSNISETQTIDLLEQNVNSEIIQALFWQGKRKTVLAEATTEILRIGRAMEMYRFMKGNQRSSGWTSRAGTGGNQQSAGGSNPKPPAATPQYAPMDVDATRTKSKVQCFKCKGYGHFARDCKKKIDVRSMDHEEMRKLFYEEFEQEKESKE</sequence>
<feature type="region of interest" description="Disordered" evidence="3">
    <location>
        <begin position="243"/>
        <end position="275"/>
    </location>
</feature>
<reference evidence="5" key="2">
    <citation type="submission" date="2021-10" db="EMBL/GenBank/DDBJ databases">
        <title>Phylogenomics reveals ancestral predisposition of the termite-cultivated fungus Termitomyces towards a domesticated lifestyle.</title>
        <authorList>
            <person name="Auxier B."/>
            <person name="Grum-Grzhimaylo A."/>
            <person name="Cardenas M.E."/>
            <person name="Lodge J.D."/>
            <person name="Laessoe T."/>
            <person name="Pedersen O."/>
            <person name="Smith M.E."/>
            <person name="Kuyper T.W."/>
            <person name="Franco-Molano E.A."/>
            <person name="Baroni T.J."/>
            <person name="Aanen D.K."/>
        </authorList>
    </citation>
    <scope>NUCLEOTIDE SEQUENCE</scope>
    <source>
        <strain evidence="5">AP01</strain>
        <tissue evidence="5">Mycelium</tissue>
    </source>
</reference>
<dbReference type="EMBL" id="JABCKV010001447">
    <property type="protein sequence ID" value="KAG5640000.1"/>
    <property type="molecule type" value="Genomic_DNA"/>
</dbReference>
<keyword evidence="1" id="KW-0507">mRNA processing</keyword>
<dbReference type="GO" id="GO:0008270">
    <property type="term" value="F:zinc ion binding"/>
    <property type="evidence" value="ECO:0007669"/>
    <property type="project" value="UniProtKB-KW"/>
</dbReference>
<dbReference type="InterPro" id="IPR001878">
    <property type="entry name" value="Znf_CCHC"/>
</dbReference>
<name>A0A9P7G357_9AGAR</name>
<dbReference type="GO" id="GO:0006397">
    <property type="term" value="P:mRNA processing"/>
    <property type="evidence" value="ECO:0007669"/>
    <property type="project" value="UniProtKB-KW"/>
</dbReference>
<evidence type="ECO:0000313" key="5">
    <source>
        <dbReference type="EMBL" id="KAG5640000.1"/>
    </source>
</evidence>
<dbReference type="InterPro" id="IPR036875">
    <property type="entry name" value="Znf_CCHC_sf"/>
</dbReference>
<protein>
    <recommendedName>
        <fullName evidence="4">CCHC-type domain-containing protein</fullName>
    </recommendedName>
</protein>
<feature type="domain" description="CCHC-type" evidence="4">
    <location>
        <begin position="290"/>
        <end position="305"/>
    </location>
</feature>
<evidence type="ECO:0000256" key="1">
    <source>
        <dbReference type="ARBA" id="ARBA00022664"/>
    </source>
</evidence>
<reference evidence="5" key="1">
    <citation type="submission" date="2020-07" db="EMBL/GenBank/DDBJ databases">
        <authorList>
            <person name="Nieuwenhuis M."/>
            <person name="Van De Peppel L.J.J."/>
        </authorList>
    </citation>
    <scope>NUCLEOTIDE SEQUENCE</scope>
    <source>
        <strain evidence="5">AP01</strain>
        <tissue evidence="5">Mycelium</tissue>
    </source>
</reference>
<dbReference type="Gene3D" id="4.10.60.10">
    <property type="entry name" value="Zinc finger, CCHC-type"/>
    <property type="match status" value="1"/>
</dbReference>
<proteinExistence type="predicted"/>
<dbReference type="AlphaFoldDB" id="A0A9P7G357"/>
<evidence type="ECO:0000256" key="2">
    <source>
        <dbReference type="PROSITE-ProRule" id="PRU00047"/>
    </source>
</evidence>
<feature type="compositionally biased region" description="Polar residues" evidence="3">
    <location>
        <begin position="18"/>
        <end position="31"/>
    </location>
</feature>
<keyword evidence="2" id="KW-0479">Metal-binding</keyword>
<dbReference type="Pfam" id="PF00098">
    <property type="entry name" value="zf-CCHC"/>
    <property type="match status" value="1"/>
</dbReference>
<dbReference type="PANTHER" id="PTHR15503">
    <property type="entry name" value="LDOC1 RELATED"/>
    <property type="match status" value="1"/>
</dbReference>
<gene>
    <name evidence="5" type="ORF">DXG03_001866</name>
</gene>
<dbReference type="OrthoDB" id="2418064at2759"/>
<dbReference type="SUPFAM" id="SSF57756">
    <property type="entry name" value="Retrovirus zinc finger-like domains"/>
    <property type="match status" value="1"/>
</dbReference>
<dbReference type="Proteomes" id="UP000775547">
    <property type="component" value="Unassembled WGS sequence"/>
</dbReference>
<organism evidence="5 6">
    <name type="scientific">Asterophora parasitica</name>
    <dbReference type="NCBI Taxonomy" id="117018"/>
    <lineage>
        <taxon>Eukaryota</taxon>
        <taxon>Fungi</taxon>
        <taxon>Dikarya</taxon>
        <taxon>Basidiomycota</taxon>
        <taxon>Agaricomycotina</taxon>
        <taxon>Agaricomycetes</taxon>
        <taxon>Agaricomycetidae</taxon>
        <taxon>Agaricales</taxon>
        <taxon>Tricholomatineae</taxon>
        <taxon>Lyophyllaceae</taxon>
        <taxon>Asterophora</taxon>
    </lineage>
</organism>
<keyword evidence="6" id="KW-1185">Reference proteome</keyword>
<dbReference type="SMART" id="SM00343">
    <property type="entry name" value="ZnF_C2HC"/>
    <property type="match status" value="1"/>
</dbReference>
<feature type="region of interest" description="Disordered" evidence="3">
    <location>
        <begin position="1"/>
        <end position="66"/>
    </location>
</feature>
<evidence type="ECO:0000256" key="3">
    <source>
        <dbReference type="SAM" id="MobiDB-lite"/>
    </source>
</evidence>
<dbReference type="GO" id="GO:0003676">
    <property type="term" value="F:nucleic acid binding"/>
    <property type="evidence" value="ECO:0007669"/>
    <property type="project" value="InterPro"/>
</dbReference>
<keyword evidence="2" id="KW-0862">Zinc</keyword>
<feature type="compositionally biased region" description="Basic and acidic residues" evidence="3">
    <location>
        <begin position="48"/>
        <end position="61"/>
    </location>
</feature>
<dbReference type="PROSITE" id="PS50158">
    <property type="entry name" value="ZF_CCHC"/>
    <property type="match status" value="1"/>
</dbReference>